<name>A0A0B7BA62_9EUPU</name>
<dbReference type="InterPro" id="IPR044884">
    <property type="entry name" value="Ribosomal_mL55_sf"/>
</dbReference>
<evidence type="ECO:0000313" key="1">
    <source>
        <dbReference type="EMBL" id="CEK89913.1"/>
    </source>
</evidence>
<dbReference type="GO" id="GO:0003735">
    <property type="term" value="F:structural constituent of ribosome"/>
    <property type="evidence" value="ECO:0007669"/>
    <property type="project" value="InterPro"/>
</dbReference>
<dbReference type="Pfam" id="PF09776">
    <property type="entry name" value="Mitoc_L55"/>
    <property type="match status" value="1"/>
</dbReference>
<sequence length="125" mass="14337">LYNMATIISNLRLSRLGFLNISQVPAIRTSLPIRENSNAASVTKIKRTCFAKMYPTLLVFPDGSTANIRYKEPRKIIKLPLDFSKLSETQKKIVLANRKPKQKLEVIEDFGNTVDLNEYSKFFKK</sequence>
<dbReference type="PANTHER" id="PTHR34095:SF1">
    <property type="entry name" value="LARGE RIBOSOMAL SUBUNIT PROTEIN ML55"/>
    <property type="match status" value="1"/>
</dbReference>
<dbReference type="PANTHER" id="PTHR34095">
    <property type="entry name" value="39S RIBOSOMAL PROTEIN L55, MITOCHONDRIAL"/>
    <property type="match status" value="1"/>
</dbReference>
<dbReference type="GO" id="GO:0006412">
    <property type="term" value="P:translation"/>
    <property type="evidence" value="ECO:0007669"/>
    <property type="project" value="TreeGrafter"/>
</dbReference>
<accession>A0A0B7BA62</accession>
<dbReference type="AlphaFoldDB" id="A0A0B7BA62"/>
<reference evidence="1" key="1">
    <citation type="submission" date="2014-12" db="EMBL/GenBank/DDBJ databases">
        <title>Insight into the proteome of Arion vulgaris.</title>
        <authorList>
            <person name="Aradska J."/>
            <person name="Bulat T."/>
            <person name="Smidak R."/>
            <person name="Sarate P."/>
            <person name="Gangsoo J."/>
            <person name="Sialana F."/>
            <person name="Bilban M."/>
            <person name="Lubec G."/>
        </authorList>
    </citation>
    <scope>NUCLEOTIDE SEQUENCE</scope>
    <source>
        <tissue evidence="1">Skin</tissue>
    </source>
</reference>
<proteinExistence type="predicted"/>
<dbReference type="EMBL" id="HACG01043048">
    <property type="protein sequence ID" value="CEK89913.1"/>
    <property type="molecule type" value="Transcribed_RNA"/>
</dbReference>
<evidence type="ECO:0008006" key="2">
    <source>
        <dbReference type="Google" id="ProtNLM"/>
    </source>
</evidence>
<organism evidence="1">
    <name type="scientific">Arion vulgaris</name>
    <dbReference type="NCBI Taxonomy" id="1028688"/>
    <lineage>
        <taxon>Eukaryota</taxon>
        <taxon>Metazoa</taxon>
        <taxon>Spiralia</taxon>
        <taxon>Lophotrochozoa</taxon>
        <taxon>Mollusca</taxon>
        <taxon>Gastropoda</taxon>
        <taxon>Heterobranchia</taxon>
        <taxon>Euthyneura</taxon>
        <taxon>Panpulmonata</taxon>
        <taxon>Eupulmonata</taxon>
        <taxon>Stylommatophora</taxon>
        <taxon>Helicina</taxon>
        <taxon>Arionoidea</taxon>
        <taxon>Arionidae</taxon>
        <taxon>Arion</taxon>
    </lineage>
</organism>
<dbReference type="Gene3D" id="6.20.130.20">
    <property type="entry name" value="Mitochondrial ribosomal protein L55"/>
    <property type="match status" value="1"/>
</dbReference>
<dbReference type="GO" id="GO:0005762">
    <property type="term" value="C:mitochondrial large ribosomal subunit"/>
    <property type="evidence" value="ECO:0007669"/>
    <property type="project" value="InterPro"/>
</dbReference>
<dbReference type="InterPro" id="IPR018615">
    <property type="entry name" value="Ribosomal_mL55"/>
</dbReference>
<protein>
    <recommendedName>
        <fullName evidence="2">39S ribosomal protein L55, mitochondrial</fullName>
    </recommendedName>
</protein>
<gene>
    <name evidence="1" type="primary">ORF173613</name>
</gene>
<feature type="non-terminal residue" evidence="1">
    <location>
        <position position="1"/>
    </location>
</feature>